<feature type="region of interest" description="Disordered" evidence="1">
    <location>
        <begin position="1"/>
        <end position="53"/>
    </location>
</feature>
<comment type="caution">
    <text evidence="3">The sequence shown here is derived from an EMBL/GenBank/DDBJ whole genome shotgun (WGS) entry which is preliminary data.</text>
</comment>
<name>A0A2H3NJB2_9BACT</name>
<feature type="transmembrane region" description="Helical" evidence="2">
    <location>
        <begin position="60"/>
        <end position="79"/>
    </location>
</feature>
<keyword evidence="4" id="KW-1185">Reference proteome</keyword>
<dbReference type="OrthoDB" id="1495087at2"/>
<keyword evidence="2" id="KW-0812">Transmembrane</keyword>
<keyword evidence="2" id="KW-1133">Transmembrane helix</keyword>
<gene>
    <name evidence="3" type="ORF">CRI93_11650</name>
</gene>
<sequence length="143" mass="15846">MRSPVPSPSASPDLNGSEASSDNNWRRHGTALPSWTDLEHTNARRPKPTSDRPFLEQISTVRFAFFVVILAASFTAYVGHVHATQELLADVQQAQAENRSLHIQHNYLQGAYARKTGPAQVHDRARAMGMQETVSFGRPVPMP</sequence>
<dbReference type="EMBL" id="PDEP01000011">
    <property type="protein sequence ID" value="PEN05753.1"/>
    <property type="molecule type" value="Genomic_DNA"/>
</dbReference>
<evidence type="ECO:0008006" key="5">
    <source>
        <dbReference type="Google" id="ProtNLM"/>
    </source>
</evidence>
<organism evidence="3 4">
    <name type="scientific">Longimonas halophila</name>
    <dbReference type="NCBI Taxonomy" id="1469170"/>
    <lineage>
        <taxon>Bacteria</taxon>
        <taxon>Pseudomonadati</taxon>
        <taxon>Rhodothermota</taxon>
        <taxon>Rhodothermia</taxon>
        <taxon>Rhodothermales</taxon>
        <taxon>Salisaetaceae</taxon>
        <taxon>Longimonas</taxon>
    </lineage>
</organism>
<reference evidence="3 4" key="1">
    <citation type="submission" date="2017-10" db="EMBL/GenBank/DDBJ databases">
        <title>Draft genome of Longimonas halophila.</title>
        <authorList>
            <person name="Goh K.M."/>
            <person name="Shamsir M.S."/>
            <person name="Lim S.W."/>
        </authorList>
    </citation>
    <scope>NUCLEOTIDE SEQUENCE [LARGE SCALE GENOMIC DNA]</scope>
    <source>
        <strain evidence="3 4">KCTC 42399</strain>
    </source>
</reference>
<protein>
    <recommendedName>
        <fullName evidence="5">Cell division protein FtsL</fullName>
    </recommendedName>
</protein>
<accession>A0A2H3NJB2</accession>
<dbReference type="AlphaFoldDB" id="A0A2H3NJB2"/>
<feature type="compositionally biased region" description="Basic and acidic residues" evidence="1">
    <location>
        <begin position="37"/>
        <end position="53"/>
    </location>
</feature>
<dbReference type="RefSeq" id="WP_098062815.1">
    <property type="nucleotide sequence ID" value="NZ_PDEP01000011.1"/>
</dbReference>
<proteinExistence type="predicted"/>
<dbReference type="Proteomes" id="UP000221024">
    <property type="component" value="Unassembled WGS sequence"/>
</dbReference>
<evidence type="ECO:0000256" key="2">
    <source>
        <dbReference type="SAM" id="Phobius"/>
    </source>
</evidence>
<evidence type="ECO:0000313" key="4">
    <source>
        <dbReference type="Proteomes" id="UP000221024"/>
    </source>
</evidence>
<evidence type="ECO:0000313" key="3">
    <source>
        <dbReference type="EMBL" id="PEN05753.1"/>
    </source>
</evidence>
<keyword evidence="2" id="KW-0472">Membrane</keyword>
<feature type="compositionally biased region" description="Polar residues" evidence="1">
    <location>
        <begin position="10"/>
        <end position="23"/>
    </location>
</feature>
<evidence type="ECO:0000256" key="1">
    <source>
        <dbReference type="SAM" id="MobiDB-lite"/>
    </source>
</evidence>